<evidence type="ECO:0000313" key="1">
    <source>
        <dbReference type="EMBL" id="GER29081.1"/>
    </source>
</evidence>
<keyword evidence="2" id="KW-1185">Reference proteome</keyword>
<keyword evidence="1" id="KW-0808">Transferase</keyword>
<dbReference type="AlphaFoldDB" id="A0A5A7P8R7"/>
<accession>A0A5A7P8R7</accession>
<protein>
    <submittedName>
        <fullName evidence="1">Histone acetyltransferase of the CBP family 1</fullName>
    </submittedName>
</protein>
<sequence length="121" mass="14189">MATKEEVKVISAKVIGVEEDFTHKGKKRERLYVESDEEDNKEGKKGGLLVFWSAHITVLDYVLKEFCIQLHCRWEGLSEPFWLIFVYANTESIIRSLQWMDLIKDKDQWGSFGGWEENSMI</sequence>
<dbReference type="GO" id="GO:0016740">
    <property type="term" value="F:transferase activity"/>
    <property type="evidence" value="ECO:0007669"/>
    <property type="project" value="UniProtKB-KW"/>
</dbReference>
<evidence type="ECO:0000313" key="2">
    <source>
        <dbReference type="Proteomes" id="UP000325081"/>
    </source>
</evidence>
<dbReference type="EMBL" id="BKCP01003335">
    <property type="protein sequence ID" value="GER29081.1"/>
    <property type="molecule type" value="Genomic_DNA"/>
</dbReference>
<comment type="caution">
    <text evidence="1">The sequence shown here is derived from an EMBL/GenBank/DDBJ whole genome shotgun (WGS) entry which is preliminary data.</text>
</comment>
<dbReference type="Proteomes" id="UP000325081">
    <property type="component" value="Unassembled WGS sequence"/>
</dbReference>
<name>A0A5A7P8R7_STRAF</name>
<proteinExistence type="predicted"/>
<organism evidence="1 2">
    <name type="scientific">Striga asiatica</name>
    <name type="common">Asiatic witchweed</name>
    <name type="synonym">Buchnera asiatica</name>
    <dbReference type="NCBI Taxonomy" id="4170"/>
    <lineage>
        <taxon>Eukaryota</taxon>
        <taxon>Viridiplantae</taxon>
        <taxon>Streptophyta</taxon>
        <taxon>Embryophyta</taxon>
        <taxon>Tracheophyta</taxon>
        <taxon>Spermatophyta</taxon>
        <taxon>Magnoliopsida</taxon>
        <taxon>eudicotyledons</taxon>
        <taxon>Gunneridae</taxon>
        <taxon>Pentapetalae</taxon>
        <taxon>asterids</taxon>
        <taxon>lamiids</taxon>
        <taxon>Lamiales</taxon>
        <taxon>Orobanchaceae</taxon>
        <taxon>Buchnereae</taxon>
        <taxon>Striga</taxon>
    </lineage>
</organism>
<reference evidence="2" key="1">
    <citation type="journal article" date="2019" name="Curr. Biol.">
        <title>Genome Sequence of Striga asiatica Provides Insight into the Evolution of Plant Parasitism.</title>
        <authorList>
            <person name="Yoshida S."/>
            <person name="Kim S."/>
            <person name="Wafula E.K."/>
            <person name="Tanskanen J."/>
            <person name="Kim Y.M."/>
            <person name="Honaas L."/>
            <person name="Yang Z."/>
            <person name="Spallek T."/>
            <person name="Conn C.E."/>
            <person name="Ichihashi Y."/>
            <person name="Cheong K."/>
            <person name="Cui S."/>
            <person name="Der J.P."/>
            <person name="Gundlach H."/>
            <person name="Jiao Y."/>
            <person name="Hori C."/>
            <person name="Ishida J.K."/>
            <person name="Kasahara H."/>
            <person name="Kiba T."/>
            <person name="Kim M.S."/>
            <person name="Koo N."/>
            <person name="Laohavisit A."/>
            <person name="Lee Y.H."/>
            <person name="Lumba S."/>
            <person name="McCourt P."/>
            <person name="Mortimer J.C."/>
            <person name="Mutuku J.M."/>
            <person name="Nomura T."/>
            <person name="Sasaki-Sekimoto Y."/>
            <person name="Seto Y."/>
            <person name="Wang Y."/>
            <person name="Wakatake T."/>
            <person name="Sakakibara H."/>
            <person name="Demura T."/>
            <person name="Yamaguchi S."/>
            <person name="Yoneyama K."/>
            <person name="Manabe R.I."/>
            <person name="Nelson D.C."/>
            <person name="Schulman A.H."/>
            <person name="Timko M.P."/>
            <person name="dePamphilis C.W."/>
            <person name="Choi D."/>
            <person name="Shirasu K."/>
        </authorList>
    </citation>
    <scope>NUCLEOTIDE SEQUENCE [LARGE SCALE GENOMIC DNA]</scope>
    <source>
        <strain evidence="2">cv. UVA1</strain>
    </source>
</reference>
<gene>
    <name evidence="1" type="ORF">STAS_04910</name>
</gene>
<dbReference type="OrthoDB" id="1001388at2759"/>